<organism evidence="8 9">
    <name type="scientific">Abrus precatorius</name>
    <name type="common">Indian licorice</name>
    <name type="synonym">Glycine abrus</name>
    <dbReference type="NCBI Taxonomy" id="3816"/>
    <lineage>
        <taxon>Eukaryota</taxon>
        <taxon>Viridiplantae</taxon>
        <taxon>Streptophyta</taxon>
        <taxon>Embryophyta</taxon>
        <taxon>Tracheophyta</taxon>
        <taxon>Spermatophyta</taxon>
        <taxon>Magnoliopsida</taxon>
        <taxon>eudicotyledons</taxon>
        <taxon>Gunneridae</taxon>
        <taxon>Pentapetalae</taxon>
        <taxon>rosids</taxon>
        <taxon>fabids</taxon>
        <taxon>Fabales</taxon>
        <taxon>Fabaceae</taxon>
        <taxon>Papilionoideae</taxon>
        <taxon>50 kb inversion clade</taxon>
        <taxon>NPAAA clade</taxon>
        <taxon>indigoferoid/millettioid clade</taxon>
        <taxon>Abreae</taxon>
        <taxon>Abrus</taxon>
    </lineage>
</organism>
<keyword evidence="3 6" id="KW-0256">Endoplasmic reticulum</keyword>
<protein>
    <recommendedName>
        <fullName evidence="6">Reticulon-like protein</fullName>
    </recommendedName>
</protein>
<keyword evidence="8" id="KW-1185">Reference proteome</keyword>
<dbReference type="InterPro" id="IPR045064">
    <property type="entry name" value="Reticulon-like"/>
</dbReference>
<keyword evidence="5 6" id="KW-0472">Membrane</keyword>
<sequence length="211" mass="24179">MSKEAKAETQPLTTPTCSSDVDNDIVKDLVLWRRKKLNATVLVVATTTWVLMEVYEFNFLTVISWVAIFVVASIFLYSNMLGILGKEPPNLLRLELTEETILRMGNTVRAWIEEAIRWVFLVSVEKDWPVFVGVEAGLWLLSCVGNCMDLLTLVFIGILVSAMVPLTYVKNEDKIKRFGEWLREKHKRCHEIIDEKAFNKIKSKIVEKKTG</sequence>
<evidence type="ECO:0000259" key="7">
    <source>
        <dbReference type="PROSITE" id="PS50845"/>
    </source>
</evidence>
<feature type="transmembrane region" description="Helical" evidence="6">
    <location>
        <begin position="62"/>
        <end position="84"/>
    </location>
</feature>
<dbReference type="OrthoDB" id="567788at2759"/>
<keyword evidence="4 6" id="KW-1133">Transmembrane helix</keyword>
<dbReference type="GeneID" id="113870266"/>
<dbReference type="AlphaFoldDB" id="A0A8B8M695"/>
<accession>A0A8B8M695</accession>
<comment type="subcellular location">
    <subcellularLocation>
        <location evidence="1 6">Endoplasmic reticulum membrane</location>
        <topology evidence="1 6">Multi-pass membrane protein</topology>
    </subcellularLocation>
</comment>
<dbReference type="PROSITE" id="PS50845">
    <property type="entry name" value="RETICULON"/>
    <property type="match status" value="1"/>
</dbReference>
<evidence type="ECO:0000256" key="6">
    <source>
        <dbReference type="RuleBase" id="RU363132"/>
    </source>
</evidence>
<evidence type="ECO:0000256" key="3">
    <source>
        <dbReference type="ARBA" id="ARBA00022824"/>
    </source>
</evidence>
<dbReference type="RefSeq" id="XP_027362659.1">
    <property type="nucleotide sequence ID" value="XM_027506858.1"/>
</dbReference>
<dbReference type="Proteomes" id="UP000694853">
    <property type="component" value="Unplaced"/>
</dbReference>
<evidence type="ECO:0000256" key="2">
    <source>
        <dbReference type="ARBA" id="ARBA00022692"/>
    </source>
</evidence>
<reference evidence="9" key="2">
    <citation type="submission" date="2025-08" db="UniProtKB">
        <authorList>
            <consortium name="RefSeq"/>
        </authorList>
    </citation>
    <scope>IDENTIFICATION</scope>
    <source>
        <tissue evidence="9">Young leaves</tissue>
    </source>
</reference>
<dbReference type="Pfam" id="PF02453">
    <property type="entry name" value="Reticulon"/>
    <property type="match status" value="1"/>
</dbReference>
<evidence type="ECO:0000256" key="5">
    <source>
        <dbReference type="ARBA" id="ARBA00023136"/>
    </source>
</evidence>
<feature type="domain" description="Reticulon" evidence="7">
    <location>
        <begin position="26"/>
        <end position="211"/>
    </location>
</feature>
<dbReference type="PANTHER" id="PTHR10994">
    <property type="entry name" value="RETICULON"/>
    <property type="match status" value="1"/>
</dbReference>
<dbReference type="GO" id="GO:0009617">
    <property type="term" value="P:response to bacterium"/>
    <property type="evidence" value="ECO:0007669"/>
    <property type="project" value="InterPro"/>
</dbReference>
<dbReference type="PANTHER" id="PTHR10994:SF145">
    <property type="entry name" value="RETICULON-LIKE PROTEIN B13"/>
    <property type="match status" value="1"/>
</dbReference>
<reference evidence="8" key="1">
    <citation type="journal article" date="2019" name="Toxins">
        <title>Detection of Abrin-Like and Prepropulchellin-Like Toxin Genes and Transcripts Using Whole Genome Sequencing and Full-Length Transcript Sequencing of Abrus precatorius.</title>
        <authorList>
            <person name="Hovde B.T."/>
            <person name="Daligault H.E."/>
            <person name="Hanschen E.R."/>
            <person name="Kunde Y.A."/>
            <person name="Johnson M.B."/>
            <person name="Starkenburg S.R."/>
            <person name="Johnson S.L."/>
        </authorList>
    </citation>
    <scope>NUCLEOTIDE SEQUENCE [LARGE SCALE GENOMIC DNA]</scope>
</reference>
<evidence type="ECO:0000313" key="8">
    <source>
        <dbReference type="Proteomes" id="UP000694853"/>
    </source>
</evidence>
<proteinExistence type="predicted"/>
<dbReference type="InterPro" id="IPR003388">
    <property type="entry name" value="Reticulon"/>
</dbReference>
<evidence type="ECO:0000313" key="9">
    <source>
        <dbReference type="RefSeq" id="XP_027362659.1"/>
    </source>
</evidence>
<dbReference type="KEGG" id="aprc:113870266"/>
<dbReference type="GO" id="GO:0005789">
    <property type="term" value="C:endoplasmic reticulum membrane"/>
    <property type="evidence" value="ECO:0007669"/>
    <property type="project" value="UniProtKB-SubCell"/>
</dbReference>
<evidence type="ECO:0000256" key="4">
    <source>
        <dbReference type="ARBA" id="ARBA00022989"/>
    </source>
</evidence>
<feature type="transmembrane region" description="Helical" evidence="6">
    <location>
        <begin position="150"/>
        <end position="169"/>
    </location>
</feature>
<evidence type="ECO:0000256" key="1">
    <source>
        <dbReference type="ARBA" id="ARBA00004477"/>
    </source>
</evidence>
<name>A0A8B8M695_ABRPR</name>
<gene>
    <name evidence="9" type="primary">LOC113870266</name>
</gene>
<keyword evidence="2 6" id="KW-0812">Transmembrane</keyword>